<keyword evidence="3" id="KW-1185">Reference proteome</keyword>
<sequence length="289" mass="32198">MVDSGAPAATVTASDVPMEKLWQEGNAVERVSEDEALLIDVAGFEGPLDLLLFLARNQKVDLSRISVLALAEQYLIFVEKARSIRLELAADYLVMAAWLAYLKSRLLIPQQAKDDEPSGEEMAAALSFRLKRLEAMRDAAGRLVNRNRLGRDVFVRGAPEHVPDKMHSSYDASLYDLLSAYANLRQRQAFTQVTIERRRVWSLVDARTMLNRMIGEISDWTALNHYLLQYLTDPAERITAMASAFAASLELVREGKLEIRQDGAFQPIFMRGGNGRIVDGSRAAAGQQG</sequence>
<dbReference type="Proteomes" id="UP000310754">
    <property type="component" value="Unassembled WGS sequence"/>
</dbReference>
<dbReference type="Pfam" id="PF02616">
    <property type="entry name" value="SMC_ScpA"/>
    <property type="match status" value="1"/>
</dbReference>
<accession>A0A4S4A6P6</accession>
<dbReference type="AlphaFoldDB" id="A0A4S4A6P6"/>
<dbReference type="PANTHER" id="PTHR33969">
    <property type="entry name" value="SEGREGATION AND CONDENSATION PROTEIN A"/>
    <property type="match status" value="1"/>
</dbReference>
<dbReference type="PANTHER" id="PTHR33969:SF2">
    <property type="entry name" value="SEGREGATION AND CONDENSATION PROTEIN A"/>
    <property type="match status" value="1"/>
</dbReference>
<dbReference type="InterPro" id="IPR003768">
    <property type="entry name" value="ScpA"/>
</dbReference>
<evidence type="ECO:0000313" key="3">
    <source>
        <dbReference type="Proteomes" id="UP000310754"/>
    </source>
</evidence>
<dbReference type="Gene3D" id="6.10.250.2410">
    <property type="match status" value="1"/>
</dbReference>
<gene>
    <name evidence="2" type="ORF">E6C51_02635</name>
</gene>
<protein>
    <recommendedName>
        <fullName evidence="1">Segregation and condensation protein A</fullName>
    </recommendedName>
</protein>
<dbReference type="RefSeq" id="WP_146931278.1">
    <property type="nucleotide sequence ID" value="NZ_SSOA01000001.1"/>
</dbReference>
<name>A0A4S4A6P6_9HYPH</name>
<proteinExistence type="predicted"/>
<comment type="caution">
    <text evidence="2">The sequence shown here is derived from an EMBL/GenBank/DDBJ whole genome shotgun (WGS) entry which is preliminary data.</text>
</comment>
<reference evidence="2 3" key="1">
    <citation type="submission" date="2019-04" db="EMBL/GenBank/DDBJ databases">
        <title>Rhizobium terrae sp. nov., isolated from a paddy soil.</title>
        <authorList>
            <person name="Lin S.-Y."/>
            <person name="Hameed A."/>
            <person name="Huang H.-I."/>
            <person name="Young C.-C."/>
        </authorList>
    </citation>
    <scope>NUCLEOTIDE SEQUENCE [LARGE SCALE GENOMIC DNA]</scope>
    <source>
        <strain evidence="2 3">CC-HIH110</strain>
    </source>
</reference>
<evidence type="ECO:0000256" key="1">
    <source>
        <dbReference type="ARBA" id="ARBA00044777"/>
    </source>
</evidence>
<dbReference type="EMBL" id="SSOA01000001">
    <property type="protein sequence ID" value="THF54268.1"/>
    <property type="molecule type" value="Genomic_DNA"/>
</dbReference>
<evidence type="ECO:0000313" key="2">
    <source>
        <dbReference type="EMBL" id="THF54268.1"/>
    </source>
</evidence>
<organism evidence="2 3">
    <name type="scientific">Allorhizobium terrae</name>
    <dbReference type="NCBI Taxonomy" id="1848972"/>
    <lineage>
        <taxon>Bacteria</taxon>
        <taxon>Pseudomonadati</taxon>
        <taxon>Pseudomonadota</taxon>
        <taxon>Alphaproteobacteria</taxon>
        <taxon>Hyphomicrobiales</taxon>
        <taxon>Rhizobiaceae</taxon>
        <taxon>Rhizobium/Agrobacterium group</taxon>
        <taxon>Allorhizobium</taxon>
    </lineage>
</organism>